<keyword evidence="1" id="KW-0175">Coiled coil</keyword>
<dbReference type="SUPFAM" id="SSF50475">
    <property type="entry name" value="FMN-binding split barrel"/>
    <property type="match status" value="1"/>
</dbReference>
<feature type="domain" description="Pyridoxamine 5'-phosphate oxidase N-terminal" evidence="2">
    <location>
        <begin position="40"/>
        <end position="159"/>
    </location>
</feature>
<reference evidence="3 4" key="1">
    <citation type="submission" date="2016-10" db="EMBL/GenBank/DDBJ databases">
        <authorList>
            <person name="de Groot N.N."/>
        </authorList>
    </citation>
    <scope>NUCLEOTIDE SEQUENCE [LARGE SCALE GENOMIC DNA]</scope>
    <source>
        <strain evidence="3 4">DSM 22489</strain>
    </source>
</reference>
<dbReference type="Pfam" id="PF01243">
    <property type="entry name" value="PNPOx_N"/>
    <property type="match status" value="1"/>
</dbReference>
<name>A0A1H5ZNE5_9BACT</name>
<dbReference type="PANTHER" id="PTHR42815">
    <property type="entry name" value="FAD-BINDING, PUTATIVE (AFU_ORTHOLOGUE AFUA_6G07600)-RELATED"/>
    <property type="match status" value="1"/>
</dbReference>
<keyword evidence="4" id="KW-1185">Reference proteome</keyword>
<dbReference type="RefSeq" id="WP_103933643.1">
    <property type="nucleotide sequence ID" value="NZ_FNVA01000004.1"/>
</dbReference>
<proteinExistence type="predicted"/>
<evidence type="ECO:0000259" key="2">
    <source>
        <dbReference type="Pfam" id="PF01243"/>
    </source>
</evidence>
<dbReference type="OrthoDB" id="9796486at2"/>
<sequence length="211" mass="23586">MTGRFAKLTYTPSVLEIQQKMGSNAANRLRFSPDEVEALTEDEAAFIAQRDSFYMATVNEDGWPYIQHRGGPAGFLHVVDEHTLAFADVSGNRQYISTGNLASDDRVALFLMDYPHRTRLKLLAHAEVTPWSEASEDLRQALPLGASGRPERVITLHVEAFDWNCPQGITPRWTSDEILESSVGDRLRELEQQNARLRAQLSAATLGQTQS</sequence>
<gene>
    <name evidence="3" type="ORF">SAMN05421819_2784</name>
</gene>
<dbReference type="InterPro" id="IPR011576">
    <property type="entry name" value="Pyridox_Oxase_N"/>
</dbReference>
<accession>A0A1H5ZNE5</accession>
<dbReference type="PANTHER" id="PTHR42815:SF2">
    <property type="entry name" value="FAD-BINDING, PUTATIVE (AFU_ORTHOLOGUE AFUA_6G07600)-RELATED"/>
    <property type="match status" value="1"/>
</dbReference>
<evidence type="ECO:0000313" key="4">
    <source>
        <dbReference type="Proteomes" id="UP000236728"/>
    </source>
</evidence>
<dbReference type="AlphaFoldDB" id="A0A1H5ZNE5"/>
<dbReference type="Gene3D" id="2.30.110.10">
    <property type="entry name" value="Electron Transport, Fmn-binding Protein, Chain A"/>
    <property type="match status" value="1"/>
</dbReference>
<protein>
    <recommendedName>
        <fullName evidence="2">Pyridoxamine 5'-phosphate oxidase N-terminal domain-containing protein</fullName>
    </recommendedName>
</protein>
<dbReference type="EMBL" id="FNVA01000004">
    <property type="protein sequence ID" value="SEG37939.1"/>
    <property type="molecule type" value="Genomic_DNA"/>
</dbReference>
<evidence type="ECO:0000313" key="3">
    <source>
        <dbReference type="EMBL" id="SEG37939.1"/>
    </source>
</evidence>
<dbReference type="InterPro" id="IPR012349">
    <property type="entry name" value="Split_barrel_FMN-bd"/>
</dbReference>
<dbReference type="Proteomes" id="UP000236728">
    <property type="component" value="Unassembled WGS sequence"/>
</dbReference>
<organism evidence="3 4">
    <name type="scientific">Bryocella elongata</name>
    <dbReference type="NCBI Taxonomy" id="863522"/>
    <lineage>
        <taxon>Bacteria</taxon>
        <taxon>Pseudomonadati</taxon>
        <taxon>Acidobacteriota</taxon>
        <taxon>Terriglobia</taxon>
        <taxon>Terriglobales</taxon>
        <taxon>Acidobacteriaceae</taxon>
        <taxon>Bryocella</taxon>
    </lineage>
</organism>
<evidence type="ECO:0000256" key="1">
    <source>
        <dbReference type="SAM" id="Coils"/>
    </source>
</evidence>
<feature type="coiled-coil region" evidence="1">
    <location>
        <begin position="180"/>
        <end position="207"/>
    </location>
</feature>